<feature type="compositionally biased region" description="Acidic residues" evidence="1">
    <location>
        <begin position="170"/>
        <end position="180"/>
    </location>
</feature>
<dbReference type="EMBL" id="GL537854">
    <property type="protein sequence ID" value="EFQ85553.1"/>
    <property type="molecule type" value="Genomic_DNA"/>
</dbReference>
<dbReference type="Proteomes" id="UP000001067">
    <property type="component" value="Unassembled WGS sequence"/>
</dbReference>
<evidence type="ECO:0000256" key="2">
    <source>
        <dbReference type="SAM" id="SignalP"/>
    </source>
</evidence>
<organism evidence="4">
    <name type="scientific">Pyrenophora teres f. teres (strain 0-1)</name>
    <name type="common">Barley net blotch fungus</name>
    <name type="synonym">Drechslera teres f. teres</name>
    <dbReference type="NCBI Taxonomy" id="861557"/>
    <lineage>
        <taxon>Eukaryota</taxon>
        <taxon>Fungi</taxon>
        <taxon>Dikarya</taxon>
        <taxon>Ascomycota</taxon>
        <taxon>Pezizomycotina</taxon>
        <taxon>Dothideomycetes</taxon>
        <taxon>Pleosporomycetidae</taxon>
        <taxon>Pleosporales</taxon>
        <taxon>Pleosporineae</taxon>
        <taxon>Pleosporaceae</taxon>
        <taxon>Pyrenophora</taxon>
    </lineage>
</organism>
<dbReference type="AlphaFoldDB" id="E3S900"/>
<sequence>MTRLILLVSSTLLANIALLSNARNLIWPPNGTTHQVGTLESTNLTDVRNNTHTKNKRAACAAQSVWCTDEMWADDDWGGFHKNVWLAHPWKRNPLCWECYTRGVSDATNHTHDYTLGCTISKYTLQACGPMYKFKDPVLPPPSPPPNAVPQFPKIDLHFHRHGTSGPTNDDNDNEDDDNNEWVAATDPNSVETMDATGRLTRRDGTWAGIITDQVELPAFRHWKNMRRVTFQHPFIPGLEVCGVAHWRNETTQREEWITIRDVSNNHGQCDLAVDTIDIDRPRPTKPRRGYFRGTPKIETKGGLMVRS</sequence>
<accession>E3S900</accession>
<gene>
    <name evidence="3" type="ORF">PTT_19490</name>
</gene>
<dbReference type="HOGENOM" id="CLU_903569_0_0_1"/>
<dbReference type="KEGG" id="pte:PTT_19490"/>
<evidence type="ECO:0000256" key="1">
    <source>
        <dbReference type="SAM" id="MobiDB-lite"/>
    </source>
</evidence>
<evidence type="ECO:0000313" key="4">
    <source>
        <dbReference type="Proteomes" id="UP000001067"/>
    </source>
</evidence>
<reference evidence="3 4" key="1">
    <citation type="journal article" date="2010" name="Genome Biol.">
        <title>A first genome assembly of the barley fungal pathogen Pyrenophora teres f. teres.</title>
        <authorList>
            <person name="Ellwood S.R."/>
            <person name="Liu Z."/>
            <person name="Syme R.A."/>
            <person name="Lai Z."/>
            <person name="Hane J.K."/>
            <person name="Keiper F."/>
            <person name="Moffat C.S."/>
            <person name="Oliver R.P."/>
            <person name="Friesen T.L."/>
        </authorList>
    </citation>
    <scope>NUCLEOTIDE SEQUENCE [LARGE SCALE GENOMIC DNA]</scope>
    <source>
        <strain evidence="3 4">0-1</strain>
    </source>
</reference>
<name>E3S900_PYRTT</name>
<feature type="chain" id="PRO_5003181872" evidence="2">
    <location>
        <begin position="23"/>
        <end position="308"/>
    </location>
</feature>
<dbReference type="OrthoDB" id="10470363at2759"/>
<evidence type="ECO:0000313" key="3">
    <source>
        <dbReference type="EMBL" id="EFQ85553.1"/>
    </source>
</evidence>
<keyword evidence="4" id="KW-1185">Reference proteome</keyword>
<protein>
    <submittedName>
        <fullName evidence="3">Uncharacterized protein</fullName>
    </submittedName>
</protein>
<feature type="region of interest" description="Disordered" evidence="1">
    <location>
        <begin position="159"/>
        <end position="183"/>
    </location>
</feature>
<keyword evidence="2" id="KW-0732">Signal</keyword>
<feature type="signal peptide" evidence="2">
    <location>
        <begin position="1"/>
        <end position="22"/>
    </location>
</feature>
<proteinExistence type="predicted"/>